<feature type="compositionally biased region" description="Pro residues" evidence="2">
    <location>
        <begin position="205"/>
        <end position="217"/>
    </location>
</feature>
<dbReference type="Pfam" id="PF01391">
    <property type="entry name" value="Collagen"/>
    <property type="match status" value="2"/>
</dbReference>
<dbReference type="GO" id="GO:0042302">
    <property type="term" value="F:structural constituent of cuticle"/>
    <property type="evidence" value="ECO:0007669"/>
    <property type="project" value="InterPro"/>
</dbReference>
<evidence type="ECO:0000259" key="4">
    <source>
        <dbReference type="SMART" id="SM01088"/>
    </source>
</evidence>
<keyword evidence="3" id="KW-1133">Transmembrane helix</keyword>
<reference evidence="5" key="1">
    <citation type="submission" date="2016-11" db="UniProtKB">
        <authorList>
            <consortium name="WormBaseParasite"/>
        </authorList>
    </citation>
    <scope>IDENTIFICATION</scope>
    <source>
        <strain evidence="5">pt0022</strain>
    </source>
</reference>
<evidence type="ECO:0000256" key="2">
    <source>
        <dbReference type="SAM" id="MobiDB-lite"/>
    </source>
</evidence>
<dbReference type="AlphaFoldDB" id="A0A1I8EN02"/>
<evidence type="ECO:0000256" key="1">
    <source>
        <dbReference type="ARBA" id="ARBA00022737"/>
    </source>
</evidence>
<keyword evidence="1" id="KW-0677">Repeat</keyword>
<keyword evidence="3" id="KW-0472">Membrane</keyword>
<feature type="compositionally biased region" description="Low complexity" evidence="2">
    <location>
        <begin position="269"/>
        <end position="278"/>
    </location>
</feature>
<dbReference type="InterPro" id="IPR008160">
    <property type="entry name" value="Collagen"/>
</dbReference>
<feature type="compositionally biased region" description="Low complexity" evidence="2">
    <location>
        <begin position="177"/>
        <end position="187"/>
    </location>
</feature>
<sequence length="310" mass="32239">MDEFNSTKIIFRQQQITNLRRVALFAVISAVTATFVCMFSIPLFYNYLQYMHSSMQNEIGFCKQRSQNIWKEISKTQILVGGQRYKRLASFVGTIPNYSNWNQQTSPVKRSVCCGCSVSPPGPRGLPGPDGQSGPDGLPGRPGMNGLDAPPPKQPERIVFCFECKKGEPGPPGQPGPKGLIGKPGLPGRDGYPGLPGHPGRQGPVGPPGPPGKPGLPGPNGLPGIVVETAVPNGPQGHPGRRGEQGAPGSPGKSGLPGKNGAEGPPGDPGSDGVPGLVGATGEPGIRGPQGSIGQCDHCPLPRVAMMATR</sequence>
<name>A0A1I8EN02_WUCBA</name>
<dbReference type="SMART" id="SM01088">
    <property type="entry name" value="Col_cuticle_N"/>
    <property type="match status" value="1"/>
</dbReference>
<dbReference type="Pfam" id="PF01484">
    <property type="entry name" value="Col_cuticle_N"/>
    <property type="match status" value="1"/>
</dbReference>
<proteinExistence type="predicted"/>
<dbReference type="InterPro" id="IPR002486">
    <property type="entry name" value="Col_cuticle_N"/>
</dbReference>
<evidence type="ECO:0000256" key="3">
    <source>
        <dbReference type="SAM" id="Phobius"/>
    </source>
</evidence>
<dbReference type="PANTHER" id="PTHR24637:SF301">
    <property type="entry name" value="NEMATODE CUTICLE COLLAGEN N-TERMINAL DOMAIN-CONTAINING PROTEIN"/>
    <property type="match status" value="1"/>
</dbReference>
<evidence type="ECO:0000313" key="5">
    <source>
        <dbReference type="WBParaSite" id="maker-PairedContig_3423-snap-gene-0.14-mRNA-1"/>
    </source>
</evidence>
<dbReference type="PANTHER" id="PTHR24637">
    <property type="entry name" value="COLLAGEN"/>
    <property type="match status" value="1"/>
</dbReference>
<dbReference type="STRING" id="6293.A0A1I8EN02"/>
<accession>A0A1I8EN02</accession>
<keyword evidence="3" id="KW-0812">Transmembrane</keyword>
<organism evidence="5">
    <name type="scientific">Wuchereria bancrofti</name>
    <dbReference type="NCBI Taxonomy" id="6293"/>
    <lineage>
        <taxon>Eukaryota</taxon>
        <taxon>Metazoa</taxon>
        <taxon>Ecdysozoa</taxon>
        <taxon>Nematoda</taxon>
        <taxon>Chromadorea</taxon>
        <taxon>Rhabditida</taxon>
        <taxon>Spirurina</taxon>
        <taxon>Spiruromorpha</taxon>
        <taxon>Filarioidea</taxon>
        <taxon>Onchocercidae</taxon>
        <taxon>Wuchereria</taxon>
    </lineage>
</organism>
<feature type="domain" description="Nematode cuticle collagen N-terminal" evidence="4">
    <location>
        <begin position="21"/>
        <end position="73"/>
    </location>
</feature>
<feature type="region of interest" description="Disordered" evidence="2">
    <location>
        <begin position="123"/>
        <end position="296"/>
    </location>
</feature>
<protein>
    <submittedName>
        <fullName evidence="5">Nematode cuticle collagen domain-containing protein</fullName>
    </submittedName>
</protein>
<dbReference type="WBParaSite" id="maker-PairedContig_3423-snap-gene-0.14-mRNA-1">
    <property type="protein sequence ID" value="maker-PairedContig_3423-snap-gene-0.14-mRNA-1"/>
    <property type="gene ID" value="maker-PairedContig_3423-snap-gene-0.14"/>
</dbReference>
<feature type="compositionally biased region" description="Low complexity" evidence="2">
    <location>
        <begin position="247"/>
        <end position="260"/>
    </location>
</feature>
<feature type="transmembrane region" description="Helical" evidence="3">
    <location>
        <begin position="21"/>
        <end position="45"/>
    </location>
</feature>